<proteinExistence type="predicted"/>
<accession>A0A183TFG6</accession>
<dbReference type="InterPro" id="IPR012337">
    <property type="entry name" value="RNaseH-like_sf"/>
</dbReference>
<reference evidence="1" key="1">
    <citation type="submission" date="2016-06" db="UniProtKB">
        <authorList>
            <consortium name="WormBaseParasite"/>
        </authorList>
    </citation>
    <scope>IDENTIFICATION</scope>
</reference>
<sequence>LVNALPRSSIDELQLAFGMATEQHPVGSSSNEDVSALQLQELPLTTGNGTIVCDVSAETHRPPPGSVHCLSLFSHLCVSIHPVNGINPSAWCRGFPDGQAFHSRWVASFGVPSTITTDSGTQLRSNVRCLTVLDSTRIHTAAYKPRANGMVERFRHQLKTPLRATEDWKNLTDNLYLGPAGNSLHP</sequence>
<name>A0A183TFG6_SCHSO</name>
<organism evidence="1">
    <name type="scientific">Schistocephalus solidus</name>
    <name type="common">Tapeworm</name>
    <dbReference type="NCBI Taxonomy" id="70667"/>
    <lineage>
        <taxon>Eukaryota</taxon>
        <taxon>Metazoa</taxon>
        <taxon>Spiralia</taxon>
        <taxon>Lophotrochozoa</taxon>
        <taxon>Platyhelminthes</taxon>
        <taxon>Cestoda</taxon>
        <taxon>Eucestoda</taxon>
        <taxon>Diphyllobothriidea</taxon>
        <taxon>Diphyllobothriidae</taxon>
        <taxon>Schistocephalus</taxon>
    </lineage>
</organism>
<dbReference type="Gene3D" id="3.30.420.10">
    <property type="entry name" value="Ribonuclease H-like superfamily/Ribonuclease H"/>
    <property type="match status" value="1"/>
</dbReference>
<protein>
    <submittedName>
        <fullName evidence="1">Integrase catalytic domain-containing protein</fullName>
    </submittedName>
</protein>
<dbReference type="WBParaSite" id="SSLN_0001578201-mRNA-1">
    <property type="protein sequence ID" value="SSLN_0001578201-mRNA-1"/>
    <property type="gene ID" value="SSLN_0001578201"/>
</dbReference>
<dbReference type="AlphaFoldDB" id="A0A183TFG6"/>
<dbReference type="GO" id="GO:0003676">
    <property type="term" value="F:nucleic acid binding"/>
    <property type="evidence" value="ECO:0007669"/>
    <property type="project" value="InterPro"/>
</dbReference>
<evidence type="ECO:0000313" key="1">
    <source>
        <dbReference type="WBParaSite" id="SSLN_0001578201-mRNA-1"/>
    </source>
</evidence>
<dbReference type="SUPFAM" id="SSF53098">
    <property type="entry name" value="Ribonuclease H-like"/>
    <property type="match status" value="1"/>
</dbReference>
<dbReference type="InterPro" id="IPR036397">
    <property type="entry name" value="RNaseH_sf"/>
</dbReference>